<proteinExistence type="predicted"/>
<dbReference type="AlphaFoldDB" id="A0A419R058"/>
<protein>
    <submittedName>
        <fullName evidence="1">Glycoside hydrolase</fullName>
    </submittedName>
</protein>
<keyword evidence="1" id="KW-0378">Hydrolase</keyword>
<dbReference type="EMBL" id="RAHJ01000020">
    <property type="protein sequence ID" value="RJX66417.1"/>
    <property type="molecule type" value="Genomic_DNA"/>
</dbReference>
<dbReference type="Proteomes" id="UP000284322">
    <property type="component" value="Unassembled WGS sequence"/>
</dbReference>
<comment type="caution">
    <text evidence="1">The sequence shown here is derived from an EMBL/GenBank/DDBJ whole genome shotgun (WGS) entry which is preliminary data.</text>
</comment>
<gene>
    <name evidence="1" type="ORF">D6858_12385</name>
</gene>
<keyword evidence="2" id="KW-1185">Reference proteome</keyword>
<organism evidence="1 2">
    <name type="scientific">Tsuneonella suprasediminis</name>
    <dbReference type="NCBI Taxonomy" id="2306996"/>
    <lineage>
        <taxon>Bacteria</taxon>
        <taxon>Pseudomonadati</taxon>
        <taxon>Pseudomonadota</taxon>
        <taxon>Alphaproteobacteria</taxon>
        <taxon>Sphingomonadales</taxon>
        <taxon>Erythrobacteraceae</taxon>
        <taxon>Tsuneonella</taxon>
    </lineage>
</organism>
<name>A0A419R058_9SPHN</name>
<sequence>MEADGIPIVGSDRVSDEALAVAQRIVEQLLSYRPDLAQWLVANRYRVAIMAESETTTDLPEQAHWKKPSRNDPRLTRCERKLYSDRIGALTDRQYWDQRARGMAGVLTSGAEEDLLGKRSSRYWGETIFVHEFSHNILSAIRAVDPKLARQVDAAYAHALASGLWKDEYASTTVDEYWAEGSQFWFDSNRLAVFDGRRILNHADLAAYDPQLYAVLGQAYGNNHQLRGDPFWMSAARVPPGPIPENTAEVC</sequence>
<accession>A0A419R058</accession>
<dbReference type="GO" id="GO:0016787">
    <property type="term" value="F:hydrolase activity"/>
    <property type="evidence" value="ECO:0007669"/>
    <property type="project" value="UniProtKB-KW"/>
</dbReference>
<dbReference type="OrthoDB" id="9792407at2"/>
<reference evidence="1 2" key="1">
    <citation type="submission" date="2018-09" db="EMBL/GenBank/DDBJ databases">
        <title>Altererythrobacter sp.Ery1 and Ery12, the genome sequencing of novel strains in genus Alterythrobacter.</title>
        <authorList>
            <person name="Cheng H."/>
            <person name="Wu Y.-H."/>
            <person name="Fang C."/>
            <person name="Xu X.-W."/>
        </authorList>
    </citation>
    <scope>NUCLEOTIDE SEQUENCE [LARGE SCALE GENOMIC DNA]</scope>
    <source>
        <strain evidence="1 2">Ery12</strain>
    </source>
</reference>
<evidence type="ECO:0000313" key="2">
    <source>
        <dbReference type="Proteomes" id="UP000284322"/>
    </source>
</evidence>
<evidence type="ECO:0000313" key="1">
    <source>
        <dbReference type="EMBL" id="RJX66417.1"/>
    </source>
</evidence>